<dbReference type="InterPro" id="IPR005019">
    <property type="entry name" value="Adenine_glyco"/>
</dbReference>
<dbReference type="Gene3D" id="1.10.340.30">
    <property type="entry name" value="Hypothetical protein, domain 2"/>
    <property type="match status" value="1"/>
</dbReference>
<dbReference type="EMBL" id="JAGGLG010000008">
    <property type="protein sequence ID" value="MBP2017935.1"/>
    <property type="molecule type" value="Genomic_DNA"/>
</dbReference>
<dbReference type="PANTHER" id="PTHR30037:SF4">
    <property type="entry name" value="DNA-3-METHYLADENINE GLYCOSYLASE I"/>
    <property type="match status" value="1"/>
</dbReference>
<dbReference type="NCBIfam" id="TIGR00624">
    <property type="entry name" value="tag"/>
    <property type="match status" value="1"/>
</dbReference>
<keyword evidence="2" id="KW-1185">Reference proteome</keyword>
<dbReference type="InterPro" id="IPR011257">
    <property type="entry name" value="DNA_glycosylase"/>
</dbReference>
<sequence>MVTHRCSWATTPLLVAYHDAEWGAPVRDDRTLFEFLVLEGAQAGLSWTTILQRRPAYRRAFADFHPEAVARFGPEEVAALLADPTIIRNRMKIEAAIRNARAFLKVQEEFGTFADYIWRFVDGVPRVNHWTDPAEVPSSSPESVAMSRDLKKRGFAFVGPTICYAYMQAVGMVNDHLVDCFRHGELARVAAGAPVEA</sequence>
<proteinExistence type="predicted"/>
<accession>A0ABS4JQZ3</accession>
<evidence type="ECO:0000313" key="1">
    <source>
        <dbReference type="EMBL" id="MBP2017935.1"/>
    </source>
</evidence>
<dbReference type="GO" id="GO:0008725">
    <property type="term" value="F:DNA-3-methyladenine glycosylase activity"/>
    <property type="evidence" value="ECO:0007669"/>
    <property type="project" value="UniProtKB-EC"/>
</dbReference>
<organism evidence="1 2">
    <name type="scientific">Symbiobacterium terraclitae</name>
    <dbReference type="NCBI Taxonomy" id="557451"/>
    <lineage>
        <taxon>Bacteria</taxon>
        <taxon>Bacillati</taxon>
        <taxon>Bacillota</taxon>
        <taxon>Clostridia</taxon>
        <taxon>Eubacteriales</taxon>
        <taxon>Symbiobacteriaceae</taxon>
        <taxon>Symbiobacterium</taxon>
    </lineage>
</organism>
<dbReference type="InterPro" id="IPR004597">
    <property type="entry name" value="Tag"/>
</dbReference>
<protein>
    <submittedName>
        <fullName evidence="1">DNA-3-methyladenine glycosylase I</fullName>
        <ecNumber evidence="1">3.2.2.20</ecNumber>
    </submittedName>
</protein>
<dbReference type="Proteomes" id="UP001519289">
    <property type="component" value="Unassembled WGS sequence"/>
</dbReference>
<gene>
    <name evidence="1" type="ORF">J2Z79_001321</name>
</gene>
<reference evidence="1 2" key="1">
    <citation type="submission" date="2021-03" db="EMBL/GenBank/DDBJ databases">
        <title>Genomic Encyclopedia of Type Strains, Phase IV (KMG-IV): sequencing the most valuable type-strain genomes for metagenomic binning, comparative biology and taxonomic classification.</title>
        <authorList>
            <person name="Goeker M."/>
        </authorList>
    </citation>
    <scope>NUCLEOTIDE SEQUENCE [LARGE SCALE GENOMIC DNA]</scope>
    <source>
        <strain evidence="1 2">DSM 27138</strain>
    </source>
</reference>
<keyword evidence="1" id="KW-0326">Glycosidase</keyword>
<dbReference type="Pfam" id="PF03352">
    <property type="entry name" value="Adenine_glyco"/>
    <property type="match status" value="1"/>
</dbReference>
<dbReference type="PANTHER" id="PTHR30037">
    <property type="entry name" value="DNA-3-METHYLADENINE GLYCOSYLASE 1"/>
    <property type="match status" value="1"/>
</dbReference>
<name>A0ABS4JQZ3_9FIRM</name>
<keyword evidence="1" id="KW-0378">Hydrolase</keyword>
<evidence type="ECO:0000313" key="2">
    <source>
        <dbReference type="Proteomes" id="UP001519289"/>
    </source>
</evidence>
<comment type="caution">
    <text evidence="1">The sequence shown here is derived from an EMBL/GenBank/DDBJ whole genome shotgun (WGS) entry which is preliminary data.</text>
</comment>
<dbReference type="SUPFAM" id="SSF48150">
    <property type="entry name" value="DNA-glycosylase"/>
    <property type="match status" value="1"/>
</dbReference>
<dbReference type="EC" id="3.2.2.20" evidence="1"/>
<dbReference type="InterPro" id="IPR052891">
    <property type="entry name" value="DNA-3mA_glycosylase"/>
</dbReference>
<dbReference type="RefSeq" id="WP_209466075.1">
    <property type="nucleotide sequence ID" value="NZ_JAGGLG010000008.1"/>
</dbReference>